<accession>A0ABC8UMI8</accession>
<dbReference type="AlphaFoldDB" id="A0ABC8UMI8"/>
<keyword evidence="3" id="KW-1185">Reference proteome</keyword>
<evidence type="ECO:0000313" key="2">
    <source>
        <dbReference type="EMBL" id="CAK9182172.1"/>
    </source>
</evidence>
<name>A0ABC8UMI8_9AQUA</name>
<protein>
    <submittedName>
        <fullName evidence="2">Uncharacterized protein</fullName>
    </submittedName>
</protein>
<feature type="region of interest" description="Disordered" evidence="1">
    <location>
        <begin position="1"/>
        <end position="42"/>
    </location>
</feature>
<evidence type="ECO:0000313" key="3">
    <source>
        <dbReference type="Proteomes" id="UP001642360"/>
    </source>
</evidence>
<dbReference type="EMBL" id="CAUOFW020008276">
    <property type="protein sequence ID" value="CAK9182172.1"/>
    <property type="molecule type" value="Genomic_DNA"/>
</dbReference>
<feature type="compositionally biased region" description="Polar residues" evidence="1">
    <location>
        <begin position="8"/>
        <end position="22"/>
    </location>
</feature>
<gene>
    <name evidence="2" type="ORF">ILEXP_LOCUS52308</name>
</gene>
<organism evidence="2 3">
    <name type="scientific">Ilex paraguariensis</name>
    <name type="common">yerba mate</name>
    <dbReference type="NCBI Taxonomy" id="185542"/>
    <lineage>
        <taxon>Eukaryota</taxon>
        <taxon>Viridiplantae</taxon>
        <taxon>Streptophyta</taxon>
        <taxon>Embryophyta</taxon>
        <taxon>Tracheophyta</taxon>
        <taxon>Spermatophyta</taxon>
        <taxon>Magnoliopsida</taxon>
        <taxon>eudicotyledons</taxon>
        <taxon>Gunneridae</taxon>
        <taxon>Pentapetalae</taxon>
        <taxon>asterids</taxon>
        <taxon>campanulids</taxon>
        <taxon>Aquifoliales</taxon>
        <taxon>Aquifoliaceae</taxon>
        <taxon>Ilex</taxon>
    </lineage>
</organism>
<comment type="caution">
    <text evidence="2">The sequence shown here is derived from an EMBL/GenBank/DDBJ whole genome shotgun (WGS) entry which is preliminary data.</text>
</comment>
<evidence type="ECO:0000256" key="1">
    <source>
        <dbReference type="SAM" id="MobiDB-lite"/>
    </source>
</evidence>
<dbReference type="Proteomes" id="UP001642360">
    <property type="component" value="Unassembled WGS sequence"/>
</dbReference>
<proteinExistence type="predicted"/>
<reference evidence="2 3" key="1">
    <citation type="submission" date="2024-02" db="EMBL/GenBank/DDBJ databases">
        <authorList>
            <person name="Vignale AGUSTIN F."/>
            <person name="Sosa J E."/>
            <person name="Modenutti C."/>
        </authorList>
    </citation>
    <scope>NUCLEOTIDE SEQUENCE [LARGE SCALE GENOMIC DNA]</scope>
</reference>
<feature type="non-terminal residue" evidence="2">
    <location>
        <position position="1"/>
    </location>
</feature>
<sequence length="93" mass="10023">RRSKGHGESSSASVSKLTTNSKVQHRRVAPQNVPPKSNGPHFVLPSGRLLPGVAPFMYRGQPCTTLSSLRVATPNHTHANGGENISNTYLYDT</sequence>